<evidence type="ECO:0000259" key="7">
    <source>
        <dbReference type="Pfam" id="PF02656"/>
    </source>
</evidence>
<sequence>MASTFLSRIFSDVLLENTGSTARDHLANERTFLAWLRTALSLTAVGVALDSLASGAFLPPTGDPPGATPPRTSPAKYVGYIFVGFGIVMLCLATFRYFRVQSLLVRSKFEASRLAIGLVAASSIAAMLAAVFAASSM</sequence>
<dbReference type="AlphaFoldDB" id="A0A058ZG60"/>
<dbReference type="Pfam" id="PF02656">
    <property type="entry name" value="DUF202"/>
    <property type="match status" value="1"/>
</dbReference>
<dbReference type="EMBL" id="KB932201">
    <property type="protein sequence ID" value="KCV72913.1"/>
    <property type="molecule type" value="Genomic_DNA"/>
</dbReference>
<keyword evidence="2" id="KW-1003">Cell membrane</keyword>
<proteinExistence type="predicted"/>
<evidence type="ECO:0000256" key="5">
    <source>
        <dbReference type="ARBA" id="ARBA00023136"/>
    </source>
</evidence>
<evidence type="ECO:0000256" key="2">
    <source>
        <dbReference type="ARBA" id="ARBA00022475"/>
    </source>
</evidence>
<reference evidence="8" key="1">
    <citation type="submission" date="2013-04" db="EMBL/GenBank/DDBJ databases">
        <title>The Genome Sequence of Fonticula alba ATCC 38817.</title>
        <authorList>
            <consortium name="The Broad Institute Genomics Platform"/>
            <person name="Russ C."/>
            <person name="Cuomo C."/>
            <person name="Burger G."/>
            <person name="Gray M.W."/>
            <person name="Holland P.W.H."/>
            <person name="King N."/>
            <person name="Lang F.B.F."/>
            <person name="Roger A.J."/>
            <person name="Ruiz-Trillo I."/>
            <person name="Brown M."/>
            <person name="Walker B."/>
            <person name="Young S."/>
            <person name="Zeng Q."/>
            <person name="Gargeya S."/>
            <person name="Fitzgerald M."/>
            <person name="Haas B."/>
            <person name="Abouelleil A."/>
            <person name="Allen A.W."/>
            <person name="Alvarado L."/>
            <person name="Arachchi H.M."/>
            <person name="Berlin A.M."/>
            <person name="Chapman S.B."/>
            <person name="Gainer-Dewar J."/>
            <person name="Goldberg J."/>
            <person name="Griggs A."/>
            <person name="Gujja S."/>
            <person name="Hansen M."/>
            <person name="Howarth C."/>
            <person name="Imamovic A."/>
            <person name="Ireland A."/>
            <person name="Larimer J."/>
            <person name="McCowan C."/>
            <person name="Murphy C."/>
            <person name="Pearson M."/>
            <person name="Poon T.W."/>
            <person name="Priest M."/>
            <person name="Roberts A."/>
            <person name="Saif S."/>
            <person name="Shea T."/>
            <person name="Sisk P."/>
            <person name="Sykes S."/>
            <person name="Wortman J."/>
            <person name="Nusbaum C."/>
            <person name="Birren B."/>
        </authorList>
    </citation>
    <scope>NUCLEOTIDE SEQUENCE [LARGE SCALE GENOMIC DNA]</scope>
    <source>
        <strain evidence="8">ATCC 38817</strain>
    </source>
</reference>
<feature type="transmembrane region" description="Helical" evidence="6">
    <location>
        <begin position="114"/>
        <end position="134"/>
    </location>
</feature>
<keyword evidence="3 6" id="KW-0812">Transmembrane</keyword>
<evidence type="ECO:0000256" key="1">
    <source>
        <dbReference type="ARBA" id="ARBA00004651"/>
    </source>
</evidence>
<dbReference type="OrthoDB" id="199599at2759"/>
<dbReference type="RefSeq" id="XP_009492614.1">
    <property type="nucleotide sequence ID" value="XM_009494339.1"/>
</dbReference>
<feature type="transmembrane region" description="Helical" evidence="6">
    <location>
        <begin position="77"/>
        <end position="98"/>
    </location>
</feature>
<dbReference type="InterPro" id="IPR052053">
    <property type="entry name" value="IM_YidH-like"/>
</dbReference>
<name>A0A058ZG60_FONAL</name>
<evidence type="ECO:0000313" key="9">
    <source>
        <dbReference type="Proteomes" id="UP000030693"/>
    </source>
</evidence>
<feature type="transmembrane region" description="Helical" evidence="6">
    <location>
        <begin position="32"/>
        <end position="57"/>
    </location>
</feature>
<evidence type="ECO:0000256" key="6">
    <source>
        <dbReference type="SAM" id="Phobius"/>
    </source>
</evidence>
<dbReference type="Proteomes" id="UP000030693">
    <property type="component" value="Unassembled WGS sequence"/>
</dbReference>
<organism evidence="8">
    <name type="scientific">Fonticula alba</name>
    <name type="common">Slime mold</name>
    <dbReference type="NCBI Taxonomy" id="691883"/>
    <lineage>
        <taxon>Eukaryota</taxon>
        <taxon>Rotosphaerida</taxon>
        <taxon>Fonticulaceae</taxon>
        <taxon>Fonticula</taxon>
    </lineage>
</organism>
<evidence type="ECO:0000313" key="8">
    <source>
        <dbReference type="EMBL" id="KCV72913.1"/>
    </source>
</evidence>
<gene>
    <name evidence="8" type="ORF">H696_00483</name>
</gene>
<keyword evidence="5 6" id="KW-0472">Membrane</keyword>
<dbReference type="GO" id="GO:0005886">
    <property type="term" value="C:plasma membrane"/>
    <property type="evidence" value="ECO:0007669"/>
    <property type="project" value="UniProtKB-SubCell"/>
</dbReference>
<feature type="domain" description="DUF202" evidence="7">
    <location>
        <begin position="23"/>
        <end position="102"/>
    </location>
</feature>
<dbReference type="PANTHER" id="PTHR34187">
    <property type="entry name" value="FGR18P"/>
    <property type="match status" value="1"/>
</dbReference>
<evidence type="ECO:0000256" key="3">
    <source>
        <dbReference type="ARBA" id="ARBA00022692"/>
    </source>
</evidence>
<evidence type="ECO:0000256" key="4">
    <source>
        <dbReference type="ARBA" id="ARBA00022989"/>
    </source>
</evidence>
<keyword evidence="4 6" id="KW-1133">Transmembrane helix</keyword>
<comment type="subcellular location">
    <subcellularLocation>
        <location evidence="1">Cell membrane</location>
        <topology evidence="1">Multi-pass membrane protein</topology>
    </subcellularLocation>
</comment>
<accession>A0A058ZG60</accession>
<dbReference type="GeneID" id="20525208"/>
<dbReference type="InterPro" id="IPR003807">
    <property type="entry name" value="DUF202"/>
</dbReference>
<dbReference type="eggNOG" id="ENOG502S84Z">
    <property type="taxonomic scope" value="Eukaryota"/>
</dbReference>
<dbReference type="PANTHER" id="PTHR34187:SF2">
    <property type="entry name" value="DUF202 DOMAIN-CONTAINING PROTEIN"/>
    <property type="match status" value="1"/>
</dbReference>
<keyword evidence="9" id="KW-1185">Reference proteome</keyword>
<protein>
    <recommendedName>
        <fullName evidence="7">DUF202 domain-containing protein</fullName>
    </recommendedName>
</protein>